<evidence type="ECO:0000313" key="2">
    <source>
        <dbReference type="Proteomes" id="UP000183868"/>
    </source>
</evidence>
<reference evidence="1 2" key="1">
    <citation type="submission" date="2016-11" db="EMBL/GenBank/DDBJ databases">
        <title>Genomic analysis of Caldithrix abyssi and proposal of a novel bacterial phylum Caldithrichaeota.</title>
        <authorList>
            <person name="Kublanov I."/>
            <person name="Sigalova O."/>
            <person name="Gavrilov S."/>
            <person name="Lebedinsky A."/>
            <person name="Ivanova N."/>
            <person name="Daum C."/>
            <person name="Reddy T."/>
            <person name="Klenk H.P."/>
            <person name="Goker M."/>
            <person name="Reva O."/>
            <person name="Miroshnichenko M."/>
            <person name="Kyprides N."/>
            <person name="Woyke T."/>
            <person name="Gelfand M."/>
        </authorList>
    </citation>
    <scope>NUCLEOTIDE SEQUENCE [LARGE SCALE GENOMIC DNA]</scope>
    <source>
        <strain evidence="1 2">LF13</strain>
    </source>
</reference>
<gene>
    <name evidence="1" type="ORF">Cabys_232</name>
</gene>
<name>A0A1J1C2V7_CALAY</name>
<proteinExistence type="predicted"/>
<dbReference type="Gene3D" id="3.40.50.300">
    <property type="entry name" value="P-loop containing nucleotide triphosphate hydrolases"/>
    <property type="match status" value="1"/>
</dbReference>
<protein>
    <recommendedName>
        <fullName evidence="3">Terminase-like family protein</fullName>
    </recommendedName>
</protein>
<evidence type="ECO:0008006" key="3">
    <source>
        <dbReference type="Google" id="ProtNLM"/>
    </source>
</evidence>
<dbReference type="Proteomes" id="UP000183868">
    <property type="component" value="Chromosome"/>
</dbReference>
<evidence type="ECO:0000313" key="1">
    <source>
        <dbReference type="EMBL" id="APF16983.1"/>
    </source>
</evidence>
<dbReference type="EMBL" id="CP018099">
    <property type="protein sequence ID" value="APF16983.1"/>
    <property type="molecule type" value="Genomic_DNA"/>
</dbReference>
<dbReference type="KEGG" id="caby:Cabys_232"/>
<sequence>MGESGSGKYEGLKMEQFSLTKIFIEQLKAEALTQKQYLPVPAFSAKERKPKKVSARIERSKKDFFFFDKTYFPKEMYFDGYAPPNKMHKEMVKAVKKPGVHIFFGPRKHGKTVTEKKLLIWLLLNGIYDIAGIYSETLPKASNFLKDIILIITQNDRLLHDYQPEFTEANADQFTLKVRSKHVPGGLKFCAAFSEGRSVRGYTRMFGRPQILFGDDIETLESSFAEQAVDMRINKLTEAYHSCAENAVFIISANDFLTQCALHRIRLEYEEGLLSKDWHVNVFKAWDNKPLWPQRYPAKSESELKSLLKPKSEADWQANFQQNPIPPEGFFFKSEHYKEYDRLPDDARGVIYCDPNLAKKAKGDTTAIVGLTYSPKKDQYFVVDAICKSFADSNELLNTVLQMKTDYSQRILGIAFDGNVTQESTWSNFIKNWCRIHKMPFPLIEFKRYHVDDLAKNCQIAFTEGRILFPKNFAKSKNGERFLGQLFGFSGKKANKADDAPDALICAFEYIHERRIVRYTKPMVKTVKDYYTPF</sequence>
<dbReference type="InterPro" id="IPR027417">
    <property type="entry name" value="P-loop_NTPase"/>
</dbReference>
<dbReference type="AlphaFoldDB" id="A0A1J1C2V7"/>
<accession>A0A1J1C2V7</accession>
<organism evidence="1 2">
    <name type="scientific">Caldithrix abyssi DSM 13497</name>
    <dbReference type="NCBI Taxonomy" id="880073"/>
    <lineage>
        <taxon>Bacteria</taxon>
        <taxon>Pseudomonadati</taxon>
        <taxon>Calditrichota</taxon>
        <taxon>Calditrichia</taxon>
        <taxon>Calditrichales</taxon>
        <taxon>Calditrichaceae</taxon>
        <taxon>Caldithrix</taxon>
    </lineage>
</organism>
<dbReference type="RefSeq" id="WP_071961248.1">
    <property type="nucleotide sequence ID" value="NZ_CP018099.1"/>
</dbReference>